<dbReference type="EMBL" id="JAHDVG010000469">
    <property type="protein sequence ID" value="KAH1181259.1"/>
    <property type="molecule type" value="Genomic_DNA"/>
</dbReference>
<feature type="region of interest" description="Disordered" evidence="2">
    <location>
        <begin position="700"/>
        <end position="726"/>
    </location>
</feature>
<evidence type="ECO:0000313" key="4">
    <source>
        <dbReference type="EMBL" id="KAH1181259.1"/>
    </source>
</evidence>
<feature type="region of interest" description="Disordered" evidence="2">
    <location>
        <begin position="271"/>
        <end position="399"/>
    </location>
</feature>
<feature type="region of interest" description="Disordered" evidence="2">
    <location>
        <begin position="776"/>
        <end position="875"/>
    </location>
</feature>
<sequence>MDPERPGSAPLQPSSEPGFVPLPFFLRHDCPVYWDLCASIPAAESLDSWESGLLRDGGALVIANSSRGQPGMPGEAGSISPQPPLDLSGFPSAEPWDILSPDAPADAAPDFIHPLVAAAHLDPGAPWLMSRLNPAGSTPPLPPLDPAGFPSPELWTGPHVDAPPDAAPDPALPPVAAACLDLTDVPPTSKTNPDITDPLPLLCSTLGSFPNGLRVFSLRKAMWQKHGVNLEEFSQQQGYLSTLDYLTRLRGIRLQGLERGEKCLVQLQKGETVTPPAPQPPPDPAPPSARHSSSPPPDAPADGGPTGAPGETPGEAVTPPAPQPPPDPAPPSARHSSSPPPDAPADGGPTGAPGETPDAAVNAPAPSPSQPAEAGGPRAVGPARRTQAQRRGAKPGAMETLIRGVLAPYPSGIRVKNLQKLLAGKHGADLEAFSQASGYGGVVPFLCLLRQYKSGLRLQKVQELMLERHGLDLKRFVSSRGKEDVLGYLQRHLPALKYRQPETGDKCIDLRELKRKVGAILAGHPEGMSLFQFRAAYSAAHQHPLPLGRTASTKQRLAQMPDVVVAIVMDVFTDPDILLDLHEAGMQRGVPVYLILGEQHLAAFLSMAEGACLNVRYMENLRVRVIAGCTFWSRQRKQVTGTLKEKFLLIDGDTVITGSYSFTWSDARLSRQLVTLLTGEIAGAFDREFRTLYAASRPLAPARAPLPSPPAPPRDGRPNGQPAPYRSELAGLQLSKGAHRVAERRSVAPQPVAKSRAGEWELVRVVRATVGDELPALPRRLGPEGHSALSDVDRGGRPGRLAGAAGQRPSKSLWDLSRLSQLSGSSDGPESGDEAKGKHKWGLQDTPARALMRRRGAPPASEEPRQPPIFLSPAYMPPPQGYRALGRLQGQLYHGPTALPRVWGAPHGYSRDRRY</sequence>
<dbReference type="InterPro" id="IPR012461">
    <property type="entry name" value="SACK1"/>
</dbReference>
<dbReference type="Gene3D" id="3.30.870.10">
    <property type="entry name" value="Endonuclease Chain A"/>
    <property type="match status" value="1"/>
</dbReference>
<dbReference type="SUPFAM" id="SSF56024">
    <property type="entry name" value="Phospholipase D/nuclease"/>
    <property type="match status" value="1"/>
</dbReference>
<dbReference type="GO" id="GO:0007165">
    <property type="term" value="P:signal transduction"/>
    <property type="evidence" value="ECO:0007669"/>
    <property type="project" value="TreeGrafter"/>
</dbReference>
<keyword evidence="5" id="KW-1185">Reference proteome</keyword>
<comment type="similarity">
    <text evidence="1">Belongs to the FAM83 family.</text>
</comment>
<gene>
    <name evidence="4" type="ORF">KIL84_002193</name>
</gene>
<feature type="compositionally biased region" description="Low complexity" evidence="2">
    <location>
        <begin position="300"/>
        <end position="318"/>
    </location>
</feature>
<dbReference type="Proteomes" id="UP000827986">
    <property type="component" value="Unassembled WGS sequence"/>
</dbReference>
<dbReference type="AlphaFoldDB" id="A0A9D4B5M8"/>
<dbReference type="InterPro" id="IPR050944">
    <property type="entry name" value="FAM83"/>
</dbReference>
<feature type="compositionally biased region" description="Pro residues" evidence="2">
    <location>
        <begin position="704"/>
        <end position="713"/>
    </location>
</feature>
<dbReference type="PRINTS" id="PR01217">
    <property type="entry name" value="PRICHEXTENSN"/>
</dbReference>
<feature type="compositionally biased region" description="Low complexity" evidence="2">
    <location>
        <begin position="344"/>
        <end position="377"/>
    </location>
</feature>
<dbReference type="PANTHER" id="PTHR16181:SF29">
    <property type="entry name" value="PROTEIN FAM83A-RELATED"/>
    <property type="match status" value="1"/>
</dbReference>
<feature type="compositionally biased region" description="Pro residues" evidence="2">
    <location>
        <begin position="275"/>
        <end position="287"/>
    </location>
</feature>
<comment type="caution">
    <text evidence="4">The sequence shown here is derived from an EMBL/GenBank/DDBJ whole genome shotgun (WGS) entry which is preliminary data.</text>
</comment>
<evidence type="ECO:0000259" key="3">
    <source>
        <dbReference type="Pfam" id="PF07894"/>
    </source>
</evidence>
<reference evidence="4" key="1">
    <citation type="submission" date="2021-09" db="EMBL/GenBank/DDBJ databases">
        <title>The genome of Mauremys mutica provides insights into the evolution of semi-aquatic lifestyle.</title>
        <authorList>
            <person name="Gong S."/>
            <person name="Gao Y."/>
        </authorList>
    </citation>
    <scope>NUCLEOTIDE SEQUENCE</scope>
    <source>
        <strain evidence="4">MM-2020</strain>
        <tissue evidence="4">Muscle</tissue>
    </source>
</reference>
<proteinExistence type="inferred from homology"/>
<protein>
    <recommendedName>
        <fullName evidence="3">Scaffolding anchor of CK1 domain-containing protein</fullName>
    </recommendedName>
</protein>
<name>A0A9D4B5M8_9SAUR</name>
<dbReference type="Pfam" id="PF07894">
    <property type="entry name" value="SACK1"/>
    <property type="match status" value="1"/>
</dbReference>
<accession>A0A9D4B5M8</accession>
<evidence type="ECO:0000256" key="2">
    <source>
        <dbReference type="SAM" id="MobiDB-lite"/>
    </source>
</evidence>
<feature type="compositionally biased region" description="Pro residues" evidence="2">
    <location>
        <begin position="319"/>
        <end position="331"/>
    </location>
</feature>
<evidence type="ECO:0000313" key="5">
    <source>
        <dbReference type="Proteomes" id="UP000827986"/>
    </source>
</evidence>
<dbReference type="GO" id="GO:0019901">
    <property type="term" value="F:protein kinase binding"/>
    <property type="evidence" value="ECO:0007669"/>
    <property type="project" value="TreeGrafter"/>
</dbReference>
<feature type="domain" description="Scaffolding anchor of CK1" evidence="3">
    <location>
        <begin position="556"/>
        <end position="698"/>
    </location>
</feature>
<dbReference type="PANTHER" id="PTHR16181">
    <property type="entry name" value="PROTEIN FAM83A-RELATED"/>
    <property type="match status" value="1"/>
</dbReference>
<evidence type="ECO:0000256" key="1">
    <source>
        <dbReference type="ARBA" id="ARBA00006937"/>
    </source>
</evidence>
<organism evidence="4 5">
    <name type="scientific">Mauremys mutica</name>
    <name type="common">yellowpond turtle</name>
    <dbReference type="NCBI Taxonomy" id="74926"/>
    <lineage>
        <taxon>Eukaryota</taxon>
        <taxon>Metazoa</taxon>
        <taxon>Chordata</taxon>
        <taxon>Craniata</taxon>
        <taxon>Vertebrata</taxon>
        <taxon>Euteleostomi</taxon>
        <taxon>Archelosauria</taxon>
        <taxon>Testudinata</taxon>
        <taxon>Testudines</taxon>
        <taxon>Cryptodira</taxon>
        <taxon>Durocryptodira</taxon>
        <taxon>Testudinoidea</taxon>
        <taxon>Geoemydidae</taxon>
        <taxon>Geoemydinae</taxon>
        <taxon>Mauremys</taxon>
    </lineage>
</organism>